<gene>
    <name evidence="2" type="ordered locus">Xaut_4940</name>
</gene>
<dbReference type="Proteomes" id="UP000002417">
    <property type="component" value="Plasmid pXAUT01"/>
</dbReference>
<evidence type="ECO:0000313" key="2">
    <source>
        <dbReference type="EMBL" id="ABS70143.1"/>
    </source>
</evidence>
<dbReference type="eggNOG" id="COG0697">
    <property type="taxonomic scope" value="Bacteria"/>
</dbReference>
<accession>A7IQ47</accession>
<dbReference type="KEGG" id="xau:Xaut_4940"/>
<sequence>MAAGLWLHLSERHQHQHIHEAIEHEHRHSHDEHDRYELEPGVQPGEPDTHWHQHAPLGHWHLHFPISIIATGTGAKVVRAPWDGSPSRQRPA</sequence>
<evidence type="ECO:0000256" key="1">
    <source>
        <dbReference type="SAM" id="MobiDB-lite"/>
    </source>
</evidence>
<organism evidence="2 3">
    <name type="scientific">Xanthobacter autotrophicus (strain ATCC BAA-1158 / Py2)</name>
    <dbReference type="NCBI Taxonomy" id="78245"/>
    <lineage>
        <taxon>Bacteria</taxon>
        <taxon>Pseudomonadati</taxon>
        <taxon>Pseudomonadota</taxon>
        <taxon>Alphaproteobacteria</taxon>
        <taxon>Hyphomicrobiales</taxon>
        <taxon>Xanthobacteraceae</taxon>
        <taxon>Xanthobacter</taxon>
    </lineage>
</organism>
<feature type="compositionally biased region" description="Basic and acidic residues" evidence="1">
    <location>
        <begin position="25"/>
        <end position="38"/>
    </location>
</feature>
<dbReference type="AlphaFoldDB" id="A7IQ47"/>
<keyword evidence="3" id="KW-1185">Reference proteome</keyword>
<evidence type="ECO:0000313" key="3">
    <source>
        <dbReference type="Proteomes" id="UP000002417"/>
    </source>
</evidence>
<dbReference type="EMBL" id="CP000782">
    <property type="protein sequence ID" value="ABS70143.1"/>
    <property type="molecule type" value="Genomic_DNA"/>
</dbReference>
<feature type="region of interest" description="Disordered" evidence="1">
    <location>
        <begin position="25"/>
        <end position="53"/>
    </location>
</feature>
<reference evidence="2 3" key="1">
    <citation type="submission" date="2007-07" db="EMBL/GenBank/DDBJ databases">
        <title>Complete sequence of plasmid pXAUT01 of Xanthobacter autotrophicus Py2.</title>
        <authorList>
            <consortium name="US DOE Joint Genome Institute"/>
            <person name="Copeland A."/>
            <person name="Lucas S."/>
            <person name="Lapidus A."/>
            <person name="Barry K."/>
            <person name="Glavina del Rio T."/>
            <person name="Hammon N."/>
            <person name="Israni S."/>
            <person name="Dalin E."/>
            <person name="Tice H."/>
            <person name="Pitluck S."/>
            <person name="Sims D."/>
            <person name="Brettin T."/>
            <person name="Bruce D."/>
            <person name="Detter J.C."/>
            <person name="Han C."/>
            <person name="Tapia R."/>
            <person name="Brainard J."/>
            <person name="Schmutz J."/>
            <person name="Larimer F."/>
            <person name="Land M."/>
            <person name="Hauser L."/>
            <person name="Kyrpides N."/>
            <person name="Kim E."/>
            <person name="Ensigns S.A."/>
            <person name="Richardson P."/>
        </authorList>
    </citation>
    <scope>NUCLEOTIDE SEQUENCE [LARGE SCALE GENOMIC DNA]</scope>
    <source>
        <strain evidence="3">ATCC BAA-1158 / Py2</strain>
        <plasmid evidence="3">Plasmid pXAUT01</plasmid>
    </source>
</reference>
<geneLocation type="plasmid" evidence="2 3">
    <name>pXAUT01</name>
</geneLocation>
<name>A7IQ47_XANP2</name>
<keyword evidence="2" id="KW-0614">Plasmid</keyword>
<dbReference type="HOGENOM" id="CLU_2412472_0_0_5"/>
<proteinExistence type="predicted"/>
<protein>
    <submittedName>
        <fullName evidence="2">Uncharacterized protein</fullName>
    </submittedName>
</protein>